<dbReference type="InterPro" id="IPR001466">
    <property type="entry name" value="Beta-lactam-related"/>
</dbReference>
<dbReference type="InterPro" id="IPR012338">
    <property type="entry name" value="Beta-lactam/transpept-like"/>
</dbReference>
<evidence type="ECO:0000259" key="1">
    <source>
        <dbReference type="Pfam" id="PF00144"/>
    </source>
</evidence>
<reference evidence="2" key="1">
    <citation type="submission" date="2021-04" db="EMBL/GenBank/DDBJ databases">
        <title>The complete genome sequence of Caulobacter sp. S6.</title>
        <authorList>
            <person name="Tang Y."/>
            <person name="Ouyang W."/>
            <person name="Liu Q."/>
            <person name="Huang B."/>
            <person name="Guo Z."/>
            <person name="Lei P."/>
        </authorList>
    </citation>
    <scope>NUCLEOTIDE SEQUENCE</scope>
    <source>
        <strain evidence="2">S6</strain>
    </source>
</reference>
<keyword evidence="2" id="KW-0378">Hydrolase</keyword>
<name>A0A975FWM9_9CAUL</name>
<dbReference type="SUPFAM" id="SSF56601">
    <property type="entry name" value="beta-lactamase/transpeptidase-like"/>
    <property type="match status" value="1"/>
</dbReference>
<accession>A0A975FWM9</accession>
<protein>
    <submittedName>
        <fullName evidence="2">Serine hydrolase</fullName>
    </submittedName>
</protein>
<dbReference type="Proteomes" id="UP000676409">
    <property type="component" value="Chromosome"/>
</dbReference>
<evidence type="ECO:0000313" key="3">
    <source>
        <dbReference type="Proteomes" id="UP000676409"/>
    </source>
</evidence>
<proteinExistence type="predicted"/>
<dbReference type="AlphaFoldDB" id="A0A975FWM9"/>
<dbReference type="RefSeq" id="WP_211936269.1">
    <property type="nucleotide sequence ID" value="NZ_CP073078.1"/>
</dbReference>
<dbReference type="PANTHER" id="PTHR43283">
    <property type="entry name" value="BETA-LACTAMASE-RELATED"/>
    <property type="match status" value="1"/>
</dbReference>
<dbReference type="EMBL" id="CP073078">
    <property type="protein sequence ID" value="QUD86217.1"/>
    <property type="molecule type" value="Genomic_DNA"/>
</dbReference>
<dbReference type="InterPro" id="IPR050789">
    <property type="entry name" value="Diverse_Enzym_Activities"/>
</dbReference>
<dbReference type="Gene3D" id="3.40.710.10">
    <property type="entry name" value="DD-peptidase/beta-lactamase superfamily"/>
    <property type="match status" value="1"/>
</dbReference>
<organism evidence="2 3">
    <name type="scientific">Phenylobacterium montanum</name>
    <dbReference type="NCBI Taxonomy" id="2823693"/>
    <lineage>
        <taxon>Bacteria</taxon>
        <taxon>Pseudomonadati</taxon>
        <taxon>Pseudomonadota</taxon>
        <taxon>Alphaproteobacteria</taxon>
        <taxon>Caulobacterales</taxon>
        <taxon>Caulobacteraceae</taxon>
        <taxon>Phenylobacterium</taxon>
    </lineage>
</organism>
<dbReference type="GO" id="GO:0016787">
    <property type="term" value="F:hydrolase activity"/>
    <property type="evidence" value="ECO:0007669"/>
    <property type="project" value="UniProtKB-KW"/>
</dbReference>
<dbReference type="Pfam" id="PF00144">
    <property type="entry name" value="Beta-lactamase"/>
    <property type="match status" value="1"/>
</dbReference>
<gene>
    <name evidence="2" type="ORF">KCG34_14025</name>
</gene>
<feature type="domain" description="Beta-lactamase-related" evidence="1">
    <location>
        <begin position="59"/>
        <end position="336"/>
    </location>
</feature>
<dbReference type="KEGG" id="caul:KCG34_14025"/>
<sequence>MKRRDFAIGLGGLSVLGGVRTGAATPVDWPTGSLAGDKAAIDKAWAAGSTGAASPIGRSDALVVAQNGRLVYERYGPDHGPATRHVSWSMAKSFTQALAGIAVLDGKIDIDAPLKSVAHPDPGLTLRRLLTLTDGLKWDENDYSPVSSDATRMLYGAGRLNGAAYTAKKPQAYRPGEHWNYSTGAYQLAAAELQLNLFPTARAPDQRRAAMAGWIRQRLFQPLGMTTGLAEFDPAGGFYGGSLIYASARDYARFGELYRLNGVWGGQRILPEGWVRFARTPTLNPTYGAGFWLETKAGVTPAGMMAGQGPLDAFCAQGHAGQVIMVIPSKAAVIVRLGLMPDDDAAWRRLGQWFAPVANALADA</sequence>
<dbReference type="PANTHER" id="PTHR43283:SF7">
    <property type="entry name" value="BETA-LACTAMASE-RELATED DOMAIN-CONTAINING PROTEIN"/>
    <property type="match status" value="1"/>
</dbReference>
<keyword evidence="3" id="KW-1185">Reference proteome</keyword>
<evidence type="ECO:0000313" key="2">
    <source>
        <dbReference type="EMBL" id="QUD86217.1"/>
    </source>
</evidence>